<dbReference type="Proteomes" id="UP000681722">
    <property type="component" value="Unassembled WGS sequence"/>
</dbReference>
<dbReference type="EMBL" id="CAJOBC010007239">
    <property type="protein sequence ID" value="CAF3925524.1"/>
    <property type="molecule type" value="Genomic_DNA"/>
</dbReference>
<proteinExistence type="predicted"/>
<dbReference type="InterPro" id="IPR002130">
    <property type="entry name" value="Cyclophilin-type_PPIase_dom"/>
</dbReference>
<dbReference type="EC" id="5.2.1.8" evidence="1"/>
<feature type="domain" description="PPIase cyclophilin-type" evidence="4">
    <location>
        <begin position="207"/>
        <end position="324"/>
    </location>
</feature>
<dbReference type="Gene3D" id="2.40.100.10">
    <property type="entry name" value="Cyclophilin-like"/>
    <property type="match status" value="1"/>
</dbReference>
<keyword evidence="7" id="KW-1185">Reference proteome</keyword>
<dbReference type="OrthoDB" id="423037at2759"/>
<dbReference type="EMBL" id="CAJNOQ010007239">
    <property type="protein sequence ID" value="CAF1161889.1"/>
    <property type="molecule type" value="Genomic_DNA"/>
</dbReference>
<keyword evidence="2" id="KW-0697">Rotamase</keyword>
<gene>
    <name evidence="5" type="ORF">GPM918_LOCUS21722</name>
    <name evidence="6" type="ORF">SRO942_LOCUS21720</name>
</gene>
<protein>
    <recommendedName>
        <fullName evidence="1">peptidylprolyl isomerase</fullName>
        <ecNumber evidence="1">5.2.1.8</ecNumber>
    </recommendedName>
</protein>
<comment type="caution">
    <text evidence="5">The sequence shown here is derived from an EMBL/GenBank/DDBJ whole genome shotgun (WGS) entry which is preliminary data.</text>
</comment>
<evidence type="ECO:0000256" key="2">
    <source>
        <dbReference type="ARBA" id="ARBA00023110"/>
    </source>
</evidence>
<dbReference type="PRINTS" id="PR00153">
    <property type="entry name" value="CSAPPISMRASE"/>
</dbReference>
<dbReference type="PANTHER" id="PTHR43246">
    <property type="entry name" value="PEPTIDYL-PROLYL CIS-TRANS ISOMERASE CYP38, CHLOROPLASTIC"/>
    <property type="match status" value="1"/>
</dbReference>
<sequence>MRGRVRLNIGDFLTTGRPSTDNVQHIESTVERDRMKNFRRHQLEDDTDMRTMIRTSRPYVHSEFNQPEYSRNESNNSCEAVPAANMIRYKDQFYLIPLYVDRNVTLTDTMIDQAKQLAWVLAGLSTCVFKMPVETMHLFRDIDSARIAFNSNGALFFNLRYFEQMSTLCQLLFLVVLATAFARSVNVYPSTYCIRFDTNVKNAIKPIIINITQSWAPLGANHLFDVINSQFYAVPAAFFRVVPGFVVQFGISGDPQQNKIWNGTIVDDPVLMSNTVGTLSYATAGPDTRTTQLFINYVNNTRLDLLGFAPLGIVTTGLDTANAIFNPTPGRIFVSSAILPNHIAE</sequence>
<evidence type="ECO:0000256" key="1">
    <source>
        <dbReference type="ARBA" id="ARBA00013194"/>
    </source>
</evidence>
<evidence type="ECO:0000313" key="6">
    <source>
        <dbReference type="EMBL" id="CAF3925524.1"/>
    </source>
</evidence>
<organism evidence="5 7">
    <name type="scientific">Didymodactylos carnosus</name>
    <dbReference type="NCBI Taxonomy" id="1234261"/>
    <lineage>
        <taxon>Eukaryota</taxon>
        <taxon>Metazoa</taxon>
        <taxon>Spiralia</taxon>
        <taxon>Gnathifera</taxon>
        <taxon>Rotifera</taxon>
        <taxon>Eurotatoria</taxon>
        <taxon>Bdelloidea</taxon>
        <taxon>Philodinida</taxon>
        <taxon>Philodinidae</taxon>
        <taxon>Didymodactylos</taxon>
    </lineage>
</organism>
<accession>A0A814TLY5</accession>
<evidence type="ECO:0000256" key="3">
    <source>
        <dbReference type="ARBA" id="ARBA00023235"/>
    </source>
</evidence>
<dbReference type="InterPro" id="IPR044665">
    <property type="entry name" value="E_coli_cyclophilin_A-like"/>
</dbReference>
<dbReference type="Pfam" id="PF00160">
    <property type="entry name" value="Pro_isomerase"/>
    <property type="match status" value="1"/>
</dbReference>
<dbReference type="PROSITE" id="PS50072">
    <property type="entry name" value="CSA_PPIASE_2"/>
    <property type="match status" value="1"/>
</dbReference>
<dbReference type="GO" id="GO:0003755">
    <property type="term" value="F:peptidyl-prolyl cis-trans isomerase activity"/>
    <property type="evidence" value="ECO:0007669"/>
    <property type="project" value="UniProtKB-KW"/>
</dbReference>
<evidence type="ECO:0000313" key="5">
    <source>
        <dbReference type="EMBL" id="CAF1161889.1"/>
    </source>
</evidence>
<evidence type="ECO:0000259" key="4">
    <source>
        <dbReference type="PROSITE" id="PS50072"/>
    </source>
</evidence>
<dbReference type="InterPro" id="IPR029000">
    <property type="entry name" value="Cyclophilin-like_dom_sf"/>
</dbReference>
<keyword evidence="3" id="KW-0413">Isomerase</keyword>
<dbReference type="AlphaFoldDB" id="A0A814TLY5"/>
<evidence type="ECO:0000313" key="7">
    <source>
        <dbReference type="Proteomes" id="UP000663829"/>
    </source>
</evidence>
<dbReference type="Proteomes" id="UP000663829">
    <property type="component" value="Unassembled WGS sequence"/>
</dbReference>
<name>A0A814TLY5_9BILA</name>
<reference evidence="5" key="1">
    <citation type="submission" date="2021-02" db="EMBL/GenBank/DDBJ databases">
        <authorList>
            <person name="Nowell W R."/>
        </authorList>
    </citation>
    <scope>NUCLEOTIDE SEQUENCE</scope>
</reference>
<dbReference type="SUPFAM" id="SSF50891">
    <property type="entry name" value="Cyclophilin-like"/>
    <property type="match status" value="1"/>
</dbReference>